<dbReference type="STRING" id="518766.Rmar_1835"/>
<evidence type="ECO:0000256" key="11">
    <source>
        <dbReference type="PIRSR" id="PIRSR006268-2"/>
    </source>
</evidence>
<dbReference type="PANTHER" id="PTHR30040">
    <property type="entry name" value="THIAMINE BIOSYNTHESIS LIPOPROTEIN APBE"/>
    <property type="match status" value="1"/>
</dbReference>
<dbReference type="PANTHER" id="PTHR30040:SF2">
    <property type="entry name" value="FAD:PROTEIN FMN TRANSFERASE"/>
    <property type="match status" value="1"/>
</dbReference>
<dbReference type="PIRSF" id="PIRSF006268">
    <property type="entry name" value="ApbE"/>
    <property type="match status" value="1"/>
</dbReference>
<dbReference type="AlphaFoldDB" id="D0MJR0"/>
<dbReference type="Gene3D" id="3.10.520.10">
    <property type="entry name" value="ApbE-like domains"/>
    <property type="match status" value="1"/>
</dbReference>
<keyword evidence="12" id="KW-0449">Lipoprotein</keyword>
<keyword evidence="5 10" id="KW-0479">Metal-binding</keyword>
<evidence type="ECO:0000256" key="9">
    <source>
        <dbReference type="ARBA" id="ARBA00048540"/>
    </source>
</evidence>
<feature type="binding site" evidence="11">
    <location>
        <position position="263"/>
    </location>
    <ligand>
        <name>Mg(2+)</name>
        <dbReference type="ChEBI" id="CHEBI:18420"/>
    </ligand>
</feature>
<dbReference type="eggNOG" id="COG1477">
    <property type="taxonomic scope" value="Bacteria"/>
</dbReference>
<dbReference type="KEGG" id="rmr:Rmar_1835"/>
<evidence type="ECO:0000256" key="1">
    <source>
        <dbReference type="ARBA" id="ARBA00011955"/>
    </source>
</evidence>
<dbReference type="EC" id="2.7.1.180" evidence="1 10"/>
<evidence type="ECO:0000256" key="7">
    <source>
        <dbReference type="ARBA" id="ARBA00022842"/>
    </source>
</evidence>
<feature type="binding site" evidence="11">
    <location>
        <position position="154"/>
    </location>
    <ligand>
        <name>Mg(2+)</name>
        <dbReference type="ChEBI" id="CHEBI:18420"/>
    </ligand>
</feature>
<evidence type="ECO:0000256" key="3">
    <source>
        <dbReference type="ARBA" id="ARBA00022630"/>
    </source>
</evidence>
<feature type="binding site" evidence="11">
    <location>
        <position position="259"/>
    </location>
    <ligand>
        <name>Mg(2+)</name>
        <dbReference type="ChEBI" id="CHEBI:18420"/>
    </ligand>
</feature>
<keyword evidence="6 10" id="KW-0274">FAD</keyword>
<name>D0MJR0_RHOM4</name>
<dbReference type="HOGENOM" id="CLU_044403_5_1_10"/>
<protein>
    <recommendedName>
        <fullName evidence="2 10">FAD:protein FMN transferase</fullName>
        <ecNumber evidence="1 10">2.7.1.180</ecNumber>
    </recommendedName>
    <alternativeName>
        <fullName evidence="8 10">Flavin transferase</fullName>
    </alternativeName>
</protein>
<comment type="cofactor">
    <cofactor evidence="11">
        <name>Mg(2+)</name>
        <dbReference type="ChEBI" id="CHEBI:18420"/>
    </cofactor>
    <cofactor evidence="11">
        <name>Mn(2+)</name>
        <dbReference type="ChEBI" id="CHEBI:29035"/>
    </cofactor>
    <text evidence="11">Magnesium. Can also use manganese.</text>
</comment>
<evidence type="ECO:0000256" key="5">
    <source>
        <dbReference type="ARBA" id="ARBA00022723"/>
    </source>
</evidence>
<keyword evidence="4 10" id="KW-0808">Transferase</keyword>
<keyword evidence="13" id="KW-1185">Reference proteome</keyword>
<dbReference type="SUPFAM" id="SSF143631">
    <property type="entry name" value="ApbE-like"/>
    <property type="match status" value="1"/>
</dbReference>
<reference evidence="12 13" key="1">
    <citation type="journal article" date="2009" name="Stand. Genomic Sci.">
        <title>Complete genome sequence of Rhodothermus marinus type strain (R-10).</title>
        <authorList>
            <person name="Nolan M."/>
            <person name="Tindall B.J."/>
            <person name="Pomrenke H."/>
            <person name="Lapidus A."/>
            <person name="Copeland A."/>
            <person name="Glavina Del Rio T."/>
            <person name="Lucas S."/>
            <person name="Chen F."/>
            <person name="Tice H."/>
            <person name="Cheng J.F."/>
            <person name="Saunders E."/>
            <person name="Han C."/>
            <person name="Bruce D."/>
            <person name="Goodwin L."/>
            <person name="Chain P."/>
            <person name="Pitluck S."/>
            <person name="Ovchinikova G."/>
            <person name="Pati A."/>
            <person name="Ivanova N."/>
            <person name="Mavromatis K."/>
            <person name="Chen A."/>
            <person name="Palaniappan K."/>
            <person name="Land M."/>
            <person name="Hauser L."/>
            <person name="Chang Y.J."/>
            <person name="Jeffries C.D."/>
            <person name="Brettin T."/>
            <person name="Goker M."/>
            <person name="Bristow J."/>
            <person name="Eisen J.A."/>
            <person name="Markowitz V."/>
            <person name="Hugenholtz P."/>
            <person name="Kyrpides N.C."/>
            <person name="Klenk H.P."/>
            <person name="Detter J.C."/>
        </authorList>
    </citation>
    <scope>NUCLEOTIDE SEQUENCE [LARGE SCALE GENOMIC DNA]</scope>
    <source>
        <strain evidence="13">ATCC 43812 / DSM 4252 / R-10</strain>
    </source>
</reference>
<evidence type="ECO:0000256" key="8">
    <source>
        <dbReference type="ARBA" id="ARBA00031306"/>
    </source>
</evidence>
<organism evidence="12 13">
    <name type="scientific">Rhodothermus marinus (strain ATCC 43812 / DSM 4252 / R-10)</name>
    <name type="common">Rhodothermus obamensis</name>
    <dbReference type="NCBI Taxonomy" id="518766"/>
    <lineage>
        <taxon>Bacteria</taxon>
        <taxon>Pseudomonadati</taxon>
        <taxon>Rhodothermota</taxon>
        <taxon>Rhodothermia</taxon>
        <taxon>Rhodothermales</taxon>
        <taxon>Rhodothermaceae</taxon>
        <taxon>Rhodothermus</taxon>
    </lineage>
</organism>
<accession>D0MJR0</accession>
<evidence type="ECO:0000313" key="13">
    <source>
        <dbReference type="Proteomes" id="UP000002221"/>
    </source>
</evidence>
<sequence>MAGGWLAGSPFRLLARAAEETPLVRLYYVMGTIVRFEVYHPDRAAARDAVRRASALLFEVHRQMSVQESASILSRWNASPSGAELVLPELTRQAVAEALRWREATGGRFDPTVGAAVAAWRQGRTPIPQPERQVELDGSGRLRKWGPVALDLGGSAKGWAVDQAVAVLRQAGCTAALVNAGGDLRVFGAPPGRSAWTIGIRHPLRPDEVLTTVALTEGALATSGDYEPNGSTLVDPRDLARVRLDGSVTVWAPTCGAADALATALAVEPDPSWLPGSVGVLVARRDAQGLRVQTCRWSSVVSPDQTGRLS</sequence>
<evidence type="ECO:0000256" key="10">
    <source>
        <dbReference type="PIRNR" id="PIRNR006268"/>
    </source>
</evidence>
<comment type="catalytic activity">
    <reaction evidence="9 10">
        <text>L-threonyl-[protein] + FAD = FMN-L-threonyl-[protein] + AMP + H(+)</text>
        <dbReference type="Rhea" id="RHEA:36847"/>
        <dbReference type="Rhea" id="RHEA-COMP:11060"/>
        <dbReference type="Rhea" id="RHEA-COMP:11061"/>
        <dbReference type="ChEBI" id="CHEBI:15378"/>
        <dbReference type="ChEBI" id="CHEBI:30013"/>
        <dbReference type="ChEBI" id="CHEBI:57692"/>
        <dbReference type="ChEBI" id="CHEBI:74257"/>
        <dbReference type="ChEBI" id="CHEBI:456215"/>
        <dbReference type="EC" id="2.7.1.180"/>
    </reaction>
</comment>
<dbReference type="Proteomes" id="UP000002221">
    <property type="component" value="Chromosome"/>
</dbReference>
<dbReference type="EMBL" id="CP001807">
    <property type="protein sequence ID" value="ACY48718.1"/>
    <property type="molecule type" value="Genomic_DNA"/>
</dbReference>
<evidence type="ECO:0000256" key="2">
    <source>
        <dbReference type="ARBA" id="ARBA00016337"/>
    </source>
</evidence>
<gene>
    <name evidence="12" type="ordered locus">Rmar_1835</name>
</gene>
<evidence type="ECO:0000313" key="12">
    <source>
        <dbReference type="EMBL" id="ACY48718.1"/>
    </source>
</evidence>
<keyword evidence="3 10" id="KW-0285">Flavoprotein</keyword>
<dbReference type="GO" id="GO:0016740">
    <property type="term" value="F:transferase activity"/>
    <property type="evidence" value="ECO:0007669"/>
    <property type="project" value="UniProtKB-UniRule"/>
</dbReference>
<dbReference type="InterPro" id="IPR003374">
    <property type="entry name" value="ApbE-like_sf"/>
</dbReference>
<comment type="similarity">
    <text evidence="10">Belongs to the ApbE family.</text>
</comment>
<dbReference type="GO" id="GO:0046872">
    <property type="term" value="F:metal ion binding"/>
    <property type="evidence" value="ECO:0007669"/>
    <property type="project" value="UniProtKB-UniRule"/>
</dbReference>
<evidence type="ECO:0000256" key="6">
    <source>
        <dbReference type="ARBA" id="ARBA00022827"/>
    </source>
</evidence>
<dbReference type="Pfam" id="PF02424">
    <property type="entry name" value="ApbE"/>
    <property type="match status" value="1"/>
</dbReference>
<evidence type="ECO:0000256" key="4">
    <source>
        <dbReference type="ARBA" id="ARBA00022679"/>
    </source>
</evidence>
<proteinExistence type="inferred from homology"/>
<dbReference type="InterPro" id="IPR024932">
    <property type="entry name" value="ApbE"/>
</dbReference>
<keyword evidence="7 10" id="KW-0460">Magnesium</keyword>